<dbReference type="SUPFAM" id="SSF46785">
    <property type="entry name" value="Winged helix' DNA-binding domain"/>
    <property type="match status" value="1"/>
</dbReference>
<comment type="caution">
    <text evidence="2">The sequence shown here is derived from an EMBL/GenBank/DDBJ whole genome shotgun (WGS) entry which is preliminary data.</text>
</comment>
<feature type="region of interest" description="Disordered" evidence="1">
    <location>
        <begin position="619"/>
        <end position="884"/>
    </location>
</feature>
<protein>
    <submittedName>
        <fullName evidence="2">Com1 regulatory</fullName>
    </submittedName>
</protein>
<dbReference type="STRING" id="490622.A0A395NER1"/>
<dbReference type="GO" id="GO:0016567">
    <property type="term" value="P:protein ubiquitination"/>
    <property type="evidence" value="ECO:0007669"/>
    <property type="project" value="UniProtKB-UniPathway"/>
</dbReference>
<feature type="region of interest" description="Disordered" evidence="1">
    <location>
        <begin position="404"/>
        <end position="426"/>
    </location>
</feature>
<evidence type="ECO:0000313" key="3">
    <source>
        <dbReference type="Proteomes" id="UP000266272"/>
    </source>
</evidence>
<feature type="compositionally biased region" description="Basic and acidic residues" evidence="1">
    <location>
        <begin position="648"/>
        <end position="660"/>
    </location>
</feature>
<evidence type="ECO:0000256" key="1">
    <source>
        <dbReference type="SAM" id="MobiDB-lite"/>
    </source>
</evidence>
<organism evidence="2 3">
    <name type="scientific">Trichoderma arundinaceum</name>
    <dbReference type="NCBI Taxonomy" id="490622"/>
    <lineage>
        <taxon>Eukaryota</taxon>
        <taxon>Fungi</taxon>
        <taxon>Dikarya</taxon>
        <taxon>Ascomycota</taxon>
        <taxon>Pezizomycotina</taxon>
        <taxon>Sordariomycetes</taxon>
        <taxon>Hypocreomycetidae</taxon>
        <taxon>Hypocreales</taxon>
        <taxon>Hypocreaceae</taxon>
        <taxon>Trichoderma</taxon>
    </lineage>
</organism>
<gene>
    <name evidence="2" type="ORF">TARUN_7652</name>
</gene>
<feature type="compositionally biased region" description="Polar residues" evidence="1">
    <location>
        <begin position="815"/>
        <end position="824"/>
    </location>
</feature>
<proteinExistence type="predicted"/>
<feature type="compositionally biased region" description="Polar residues" evidence="1">
    <location>
        <begin position="841"/>
        <end position="851"/>
    </location>
</feature>
<name>A0A395NER1_TRIAR</name>
<dbReference type="InterPro" id="IPR036390">
    <property type="entry name" value="WH_DNA-bd_sf"/>
</dbReference>
<feature type="compositionally biased region" description="Low complexity" evidence="1">
    <location>
        <begin position="825"/>
        <end position="840"/>
    </location>
</feature>
<accession>A0A395NER1</accession>
<dbReference type="Proteomes" id="UP000266272">
    <property type="component" value="Unassembled WGS sequence"/>
</dbReference>
<dbReference type="EMBL" id="PXOA01000517">
    <property type="protein sequence ID" value="RFU74606.1"/>
    <property type="molecule type" value="Genomic_DNA"/>
</dbReference>
<keyword evidence="3" id="KW-1185">Reference proteome</keyword>
<dbReference type="UniPathway" id="UPA00143"/>
<reference evidence="2 3" key="1">
    <citation type="journal article" date="2018" name="PLoS Pathog.">
        <title>Evolution of structural diversity of trichothecenes, a family of toxins produced by plant pathogenic and entomopathogenic fungi.</title>
        <authorList>
            <person name="Proctor R.H."/>
            <person name="McCormick S.P."/>
            <person name="Kim H.S."/>
            <person name="Cardoza R.E."/>
            <person name="Stanley A.M."/>
            <person name="Lindo L."/>
            <person name="Kelly A."/>
            <person name="Brown D.W."/>
            <person name="Lee T."/>
            <person name="Vaughan M.M."/>
            <person name="Alexander N.J."/>
            <person name="Busman M."/>
            <person name="Gutierrez S."/>
        </authorList>
    </citation>
    <scope>NUCLEOTIDE SEQUENCE [LARGE SCALE GENOMIC DNA]</scope>
    <source>
        <strain evidence="2 3">IBT 40837</strain>
    </source>
</reference>
<feature type="compositionally biased region" description="Polar residues" evidence="1">
    <location>
        <begin position="1"/>
        <end position="12"/>
    </location>
</feature>
<dbReference type="OrthoDB" id="2587563at2759"/>
<sequence length="948" mass="102536">MLGSQETGQAGQQEKAPGPAKWNEVPDYQRAKLPDLSALLGRGLCEPAFAAACVQAGSKKQRCCVPPGKIPVPLAPGTSSRWPPPAQGPVDALSMPCLGPAQALRRREVLQRLEAQRTYKQLLLPVARTSCASHARKYSHVRVYGRGTSVMATPHCQCNAMTTPAHPGLFPPSRSPSSAIVSAPPTGWCLDFPLPLLLLLLLLPRLSAARAASLHSFPSPTQPHRRPRFSPLGAIAWKKPCNPLGSQHILPSTSTLDTLRTLLHSLSRLGSNTLRPVILLCTLPESPGSPATGKLHPLDAAHAFSTANMNSLKVPDSGLLLAGSGSESGLPPQAFHIQLDRSTIDAIIQSSRNGEELRLSLGQSPTIQYGSKSHRIASPNDSADYDLYLTRPFESTRRAERIPSTTSVFDKPAHKTSRKGSASGLDSDIEALQNGLAAHDAARERARVVGNLPDAKASAKSKAKLISNYGSKSGSMPTSPSLHGVTSPSLNPTLTASQQAMERAKEQRVTLVHELAVKDRSTEYLKKKWEGKEHDFQMTLEKVAEHVADSDTWTMRKTYWKELDVWSYDYASQEERQVVIDNAIRQYDKQRLSAYEAVWQKLLPKEERGKGKCLSRLQANLAKGPPPPAPKIKVQKAEDGSTSGDGLESDRPKTGGEKMSRSTSNPLPSKAKKLSGQEAQAKRLLGPPKTAVSKAKAKPSTQKASPTKGKGAGSKANGGRILSQEIIVNSDTSDDEAPAPPPVFKPKPKPAVSKVKDTVIVAGRPPIKAPTRPAAVKRRREDDDSSSSSGTPLSKRIKPRQPLPAPRLKHRPSDASVNSRGTVASSSFKSKNTSPTKSSPLASSPPTNASDLDNDAPPPPPPPKMKRKAEMESKPLAAKRRAAESVSLEILRKANKFKAYYQQYEALHHEISALDNPPHEKLADLLDMRGRLESMKKEIYRECSPARD</sequence>
<dbReference type="AlphaFoldDB" id="A0A395NER1"/>
<evidence type="ECO:0000313" key="2">
    <source>
        <dbReference type="EMBL" id="RFU74606.1"/>
    </source>
</evidence>
<feature type="region of interest" description="Disordered" evidence="1">
    <location>
        <begin position="1"/>
        <end position="25"/>
    </location>
</feature>